<dbReference type="AlphaFoldDB" id="A0A918F8R7"/>
<organism evidence="1 2">
    <name type="scientific">Deinococcus ruber</name>
    <dbReference type="NCBI Taxonomy" id="1848197"/>
    <lineage>
        <taxon>Bacteria</taxon>
        <taxon>Thermotogati</taxon>
        <taxon>Deinococcota</taxon>
        <taxon>Deinococci</taxon>
        <taxon>Deinococcales</taxon>
        <taxon>Deinococcaceae</taxon>
        <taxon>Deinococcus</taxon>
    </lineage>
</organism>
<dbReference type="EMBL" id="BMQL01000019">
    <property type="protein sequence ID" value="GGR16361.1"/>
    <property type="molecule type" value="Genomic_DNA"/>
</dbReference>
<proteinExistence type="predicted"/>
<dbReference type="Proteomes" id="UP000603865">
    <property type="component" value="Unassembled WGS sequence"/>
</dbReference>
<protein>
    <submittedName>
        <fullName evidence="1">Uncharacterized protein</fullName>
    </submittedName>
</protein>
<accession>A0A918F8R7</accession>
<name>A0A918F8R7_9DEIO</name>
<reference evidence="1" key="2">
    <citation type="submission" date="2020-09" db="EMBL/GenBank/DDBJ databases">
        <authorList>
            <person name="Sun Q."/>
            <person name="Ohkuma M."/>
        </authorList>
    </citation>
    <scope>NUCLEOTIDE SEQUENCE</scope>
    <source>
        <strain evidence="1">JCM 31311</strain>
    </source>
</reference>
<gene>
    <name evidence="1" type="ORF">GCM10008957_31260</name>
</gene>
<reference evidence="1" key="1">
    <citation type="journal article" date="2014" name="Int. J. Syst. Evol. Microbiol.">
        <title>Complete genome sequence of Corynebacterium casei LMG S-19264T (=DSM 44701T), isolated from a smear-ripened cheese.</title>
        <authorList>
            <consortium name="US DOE Joint Genome Institute (JGI-PGF)"/>
            <person name="Walter F."/>
            <person name="Albersmeier A."/>
            <person name="Kalinowski J."/>
            <person name="Ruckert C."/>
        </authorList>
    </citation>
    <scope>NUCLEOTIDE SEQUENCE</scope>
    <source>
        <strain evidence="1">JCM 31311</strain>
    </source>
</reference>
<evidence type="ECO:0000313" key="1">
    <source>
        <dbReference type="EMBL" id="GGR16361.1"/>
    </source>
</evidence>
<evidence type="ECO:0000313" key="2">
    <source>
        <dbReference type="Proteomes" id="UP000603865"/>
    </source>
</evidence>
<keyword evidence="2" id="KW-1185">Reference proteome</keyword>
<dbReference type="RefSeq" id="WP_189091450.1">
    <property type="nucleotide sequence ID" value="NZ_BMQL01000019.1"/>
</dbReference>
<sequence>MSRTQLTTEAAEARIVEYAREQHALYRHVLKEAALLGIDLLDGRLMMIGGRWFLVAHATAVRRFSVLPPQKGSRSRTVTVPTRARLAVNLCEMGYPATQAGRHAHHAWKTGQAKAGATVVIGEVE</sequence>
<comment type="caution">
    <text evidence="1">The sequence shown here is derived from an EMBL/GenBank/DDBJ whole genome shotgun (WGS) entry which is preliminary data.</text>
</comment>